<dbReference type="SUPFAM" id="SSF52540">
    <property type="entry name" value="P-loop containing nucleoside triphosphate hydrolases"/>
    <property type="match status" value="2"/>
</dbReference>
<evidence type="ECO:0000259" key="8">
    <source>
        <dbReference type="PROSITE" id="PS51146"/>
    </source>
</evidence>
<dbReference type="InterPro" id="IPR027417">
    <property type="entry name" value="P-loop_NTPase"/>
</dbReference>
<name>A0A951URD4_9CYAN</name>
<dbReference type="Gene3D" id="3.40.50.300">
    <property type="entry name" value="P-loop containing nucleotide triphosphate hydrolases"/>
    <property type="match status" value="2"/>
</dbReference>
<evidence type="ECO:0000313" key="9">
    <source>
        <dbReference type="EMBL" id="MBW4666131.1"/>
    </source>
</evidence>
<dbReference type="InterPro" id="IPR051347">
    <property type="entry name" value="Circadian_clock_KaiC-rel"/>
</dbReference>
<dbReference type="PANTHER" id="PTHR42926">
    <property type="match status" value="1"/>
</dbReference>
<dbReference type="Pfam" id="PF06745">
    <property type="entry name" value="ATPase"/>
    <property type="match status" value="2"/>
</dbReference>
<dbReference type="InterPro" id="IPR030665">
    <property type="entry name" value="KaiC"/>
</dbReference>
<sequence length="498" mass="55407">MIPENKDILTVGDLTGQKRYKVGISGLDELLNGGLISNRAYLIRGGPGCGKTTLGLHFLTTGSSQGESCLFITLGESAEQIRTHGERIGFDLSNVTFLDLSPTSDFFTEVQTYDIFSPAEVEREPITRQIIEQVEQLQPKRIFLDAITQLRYLASDAFQYRKQVLSFIRFLINREATMLFTSESSAEAPDDDLQFISDGVINLVFSPQGRSIAITKFRGSGFQDGSHSLRLSDRGMQVYPRLQPGKHQREFVAEAIASGIPELDELMHGGLERGTVTIISGPSGAGKTTVGLQFMKEAAGRGERSVVYTFEEEAEILLQRSELINIPARKMVERGTLSVVKVEPLQYSPDEFAQMVRQEAEVKNTKIVMIDSIAGYRLSLRGDDLVAHIHAVCKYLANMGVTVLLINEVVSFTGEFRATDVGITYLADNFVFLRYWERQINSVTEVRKAIGVLKKRLSDFEKTLRELEITRYGIKVGKPMPGLKGILSATPHFTESDD</sequence>
<dbReference type="AlphaFoldDB" id="A0A951URD4"/>
<accession>A0A951URD4</accession>
<evidence type="ECO:0000259" key="7">
    <source>
        <dbReference type="PROSITE" id="PS50206"/>
    </source>
</evidence>
<dbReference type="PROSITE" id="PS50206">
    <property type="entry name" value="RHODANESE_3"/>
    <property type="match status" value="1"/>
</dbReference>
<organism evidence="9 10">
    <name type="scientific">Cyanomargarita calcarea GSE-NOS-MK-12-04C</name>
    <dbReference type="NCBI Taxonomy" id="2839659"/>
    <lineage>
        <taxon>Bacteria</taxon>
        <taxon>Bacillati</taxon>
        <taxon>Cyanobacteriota</taxon>
        <taxon>Cyanophyceae</taxon>
        <taxon>Nostocales</taxon>
        <taxon>Cyanomargaritaceae</taxon>
        <taxon>Cyanomargarita</taxon>
    </lineage>
</organism>
<dbReference type="PROSITE" id="PS51146">
    <property type="entry name" value="KAIC"/>
    <property type="match status" value="2"/>
</dbReference>
<evidence type="ECO:0000256" key="1">
    <source>
        <dbReference type="ARBA" id="ARBA00012513"/>
    </source>
</evidence>
<dbReference type="InterPro" id="IPR003593">
    <property type="entry name" value="AAA+_ATPase"/>
</dbReference>
<evidence type="ECO:0000256" key="5">
    <source>
        <dbReference type="ARBA" id="ARBA00022777"/>
    </source>
</evidence>
<dbReference type="GO" id="GO:0004674">
    <property type="term" value="F:protein serine/threonine kinase activity"/>
    <property type="evidence" value="ECO:0007669"/>
    <property type="project" value="UniProtKB-EC"/>
</dbReference>
<dbReference type="Proteomes" id="UP000729701">
    <property type="component" value="Unassembled WGS sequence"/>
</dbReference>
<dbReference type="SMART" id="SM00382">
    <property type="entry name" value="AAA"/>
    <property type="match status" value="2"/>
</dbReference>
<dbReference type="EC" id="2.7.11.1" evidence="1"/>
<reference evidence="9" key="2">
    <citation type="journal article" date="2022" name="Microbiol. Resour. Announc.">
        <title>Metagenome Sequencing to Explore Phylogenomics of Terrestrial Cyanobacteria.</title>
        <authorList>
            <person name="Ward R.D."/>
            <person name="Stajich J.E."/>
            <person name="Johansen J.R."/>
            <person name="Huntemann M."/>
            <person name="Clum A."/>
            <person name="Foster B."/>
            <person name="Foster B."/>
            <person name="Roux S."/>
            <person name="Palaniappan K."/>
            <person name="Varghese N."/>
            <person name="Mukherjee S."/>
            <person name="Reddy T.B.K."/>
            <person name="Daum C."/>
            <person name="Copeland A."/>
            <person name="Chen I.A."/>
            <person name="Ivanova N.N."/>
            <person name="Kyrpides N.C."/>
            <person name="Shapiro N."/>
            <person name="Eloe-Fadrosh E.A."/>
            <person name="Pietrasiak N."/>
        </authorList>
    </citation>
    <scope>NUCLEOTIDE SEQUENCE</scope>
    <source>
        <strain evidence="9">GSE-NOS-MK-12-04C</strain>
    </source>
</reference>
<evidence type="ECO:0000313" key="10">
    <source>
        <dbReference type="Proteomes" id="UP000729701"/>
    </source>
</evidence>
<dbReference type="InterPro" id="IPR001763">
    <property type="entry name" value="Rhodanese-like_dom"/>
</dbReference>
<evidence type="ECO:0000256" key="3">
    <source>
        <dbReference type="ARBA" id="ARBA00022679"/>
    </source>
</evidence>
<dbReference type="InterPro" id="IPR014774">
    <property type="entry name" value="KaiC-like_dom"/>
</dbReference>
<feature type="domain" description="KaiC" evidence="8">
    <location>
        <begin position="254"/>
        <end position="490"/>
    </location>
</feature>
<evidence type="ECO:0000256" key="2">
    <source>
        <dbReference type="ARBA" id="ARBA00022553"/>
    </source>
</evidence>
<keyword evidence="5" id="KW-0418">Kinase</keyword>
<feature type="domain" description="KaiC" evidence="8">
    <location>
        <begin position="18"/>
        <end position="252"/>
    </location>
</feature>
<gene>
    <name evidence="9" type="ORF">KME60_01500</name>
</gene>
<proteinExistence type="predicted"/>
<dbReference type="EMBL" id="JAHHGZ010000001">
    <property type="protein sequence ID" value="MBW4666131.1"/>
    <property type="molecule type" value="Genomic_DNA"/>
</dbReference>
<protein>
    <recommendedName>
        <fullName evidence="1">non-specific serine/threonine protein kinase</fullName>
        <ecNumber evidence="1">2.7.11.1</ecNumber>
    </recommendedName>
</protein>
<feature type="domain" description="Rhodanese" evidence="7">
    <location>
        <begin position="324"/>
        <end position="377"/>
    </location>
</feature>
<dbReference type="PIRSF" id="PIRSF039117">
    <property type="entry name" value="KaiC"/>
    <property type="match status" value="1"/>
</dbReference>
<dbReference type="GO" id="GO:0016787">
    <property type="term" value="F:hydrolase activity"/>
    <property type="evidence" value="ECO:0007669"/>
    <property type="project" value="UniProtKB-KW"/>
</dbReference>
<keyword evidence="4" id="KW-0677">Repeat</keyword>
<keyword evidence="3" id="KW-0808">Transferase</keyword>
<keyword evidence="2" id="KW-0597">Phosphoprotein</keyword>
<dbReference type="PANTHER" id="PTHR42926:SF1">
    <property type="entry name" value="CIRCADIAN CLOCK OSCILLATOR PROTEIN KAIC 1"/>
    <property type="match status" value="1"/>
</dbReference>
<dbReference type="InterPro" id="IPR010624">
    <property type="entry name" value="KaiC_dom"/>
</dbReference>
<dbReference type="PRINTS" id="PR01874">
    <property type="entry name" value="DNAREPAIRADA"/>
</dbReference>
<comment type="caution">
    <text evidence="9">The sequence shown here is derived from an EMBL/GenBank/DDBJ whole genome shotgun (WGS) entry which is preliminary data.</text>
</comment>
<evidence type="ECO:0000256" key="4">
    <source>
        <dbReference type="ARBA" id="ARBA00022737"/>
    </source>
</evidence>
<dbReference type="GO" id="GO:0005524">
    <property type="term" value="F:ATP binding"/>
    <property type="evidence" value="ECO:0007669"/>
    <property type="project" value="InterPro"/>
</dbReference>
<reference evidence="9" key="1">
    <citation type="submission" date="2021-05" db="EMBL/GenBank/DDBJ databases">
        <authorList>
            <person name="Pietrasiak N."/>
            <person name="Ward R."/>
            <person name="Stajich J.E."/>
            <person name="Kurbessoian T."/>
        </authorList>
    </citation>
    <scope>NUCLEOTIDE SEQUENCE</scope>
    <source>
        <strain evidence="9">GSE-NOS-MK-12-04C</strain>
    </source>
</reference>
<evidence type="ECO:0000256" key="6">
    <source>
        <dbReference type="ARBA" id="ARBA00022801"/>
    </source>
</evidence>
<keyword evidence="6" id="KW-0378">Hydrolase</keyword>